<dbReference type="SUPFAM" id="SSF52047">
    <property type="entry name" value="RNI-like"/>
    <property type="match status" value="1"/>
</dbReference>
<dbReference type="PANTHER" id="PTHR45973">
    <property type="entry name" value="PROTEIN PHOSPHATASE 1 REGULATORY SUBUNIT SDS22-RELATED"/>
    <property type="match status" value="1"/>
</dbReference>
<dbReference type="PROSITE" id="PS51450">
    <property type="entry name" value="LRR"/>
    <property type="match status" value="2"/>
</dbReference>
<feature type="compositionally biased region" description="Polar residues" evidence="6">
    <location>
        <begin position="1"/>
        <end position="10"/>
    </location>
</feature>
<feature type="region of interest" description="Disordered" evidence="6">
    <location>
        <begin position="1"/>
        <end position="52"/>
    </location>
</feature>
<dbReference type="VEuPathDB" id="TriTrypDB:BCY84_13452"/>
<evidence type="ECO:0008006" key="9">
    <source>
        <dbReference type="Google" id="ProtNLM"/>
    </source>
</evidence>
<dbReference type="AlphaFoldDB" id="A0A7J6Y6S9"/>
<organism evidence="7 8">
    <name type="scientific">Trypanosoma cruzi</name>
    <dbReference type="NCBI Taxonomy" id="5693"/>
    <lineage>
        <taxon>Eukaryota</taxon>
        <taxon>Discoba</taxon>
        <taxon>Euglenozoa</taxon>
        <taxon>Kinetoplastea</taxon>
        <taxon>Metakinetoplastina</taxon>
        <taxon>Trypanosomatida</taxon>
        <taxon>Trypanosomatidae</taxon>
        <taxon>Trypanosoma</taxon>
        <taxon>Schizotrypanum</taxon>
    </lineage>
</organism>
<protein>
    <recommendedName>
        <fullName evidence="9">Leucine-rich repeat protein (LRRP)</fullName>
    </recommendedName>
</protein>
<evidence type="ECO:0000256" key="1">
    <source>
        <dbReference type="ARBA" id="ARBA00004138"/>
    </source>
</evidence>
<keyword evidence="5" id="KW-0966">Cell projection</keyword>
<comment type="subcellular location">
    <subcellularLocation>
        <location evidence="1">Cell projection</location>
        <location evidence="1">Cilium</location>
    </subcellularLocation>
</comment>
<feature type="region of interest" description="Disordered" evidence="6">
    <location>
        <begin position="343"/>
        <end position="379"/>
    </location>
</feature>
<feature type="compositionally biased region" description="Low complexity" evidence="6">
    <location>
        <begin position="596"/>
        <end position="626"/>
    </location>
</feature>
<name>A0A7J6Y6S9_TRYCR</name>
<keyword evidence="4" id="KW-0969">Cilium</keyword>
<dbReference type="VEuPathDB" id="TriTrypDB:ECC02_004660"/>
<dbReference type="InterPro" id="IPR050576">
    <property type="entry name" value="Cilia_flagella_integrity"/>
</dbReference>
<feature type="region of interest" description="Disordered" evidence="6">
    <location>
        <begin position="588"/>
        <end position="667"/>
    </location>
</feature>
<dbReference type="EMBL" id="JABDHM010000028">
    <property type="protein sequence ID" value="KAF5222379.1"/>
    <property type="molecule type" value="Genomic_DNA"/>
</dbReference>
<feature type="region of interest" description="Disordered" evidence="6">
    <location>
        <begin position="201"/>
        <end position="220"/>
    </location>
</feature>
<evidence type="ECO:0000256" key="2">
    <source>
        <dbReference type="ARBA" id="ARBA00022614"/>
    </source>
</evidence>
<feature type="compositionally biased region" description="Basic residues" evidence="6">
    <location>
        <begin position="22"/>
        <end position="45"/>
    </location>
</feature>
<accession>A0A7J6Y6S9</accession>
<feature type="compositionally biased region" description="Polar residues" evidence="6">
    <location>
        <begin position="712"/>
        <end position="725"/>
    </location>
</feature>
<sequence>MSGTTDTTHTVRVRGKGEGVKRGNKTSKHTHTQRERERKKKKREKRIMDRTSASTTITTEAIKKICVQLGYYRNPICNEKLYLHHKGFDSIEEDAFDPYTDVKVLWLEGNALTHISCGRDSMPRRKIKPQSEVSVEEMAPMLTANAGFSKSAQLESCKTKHVDCCGDWASPPPPLPQVSVLADEQQVNVTAHANKPFSAAAHDEATADAAANDGGDDRHPIASPIIAADGAGGNPVTTVPPIATNIEESKDVFQSLYPTLRQLFLHNNALREMPDLSGFQRLDTVNLSNNCIHSVRANCATFCARVAHFETALQEKAQALMANSKSMQNEVCAHDARWKRTMQRNHRPSCGAEENNNANDNKMNESNAGPGSTLPASPLEETSTTTIVQGVDNVEGEVVVVEREGGALHFDLEMWRQRLSAYADFCPHEPLEIAENGKLSDDVPPMCRNPCSSIRSLNLSANYLADAADIVQLLCFKNLTVLDLSNNQLSNGEAVLLIMERLPRLRSLKLSGNPLVRSLPRYRKMVLARCPGLLHLDDRPVFADERRLVMAWARGGDEAENKERLLMKEETDKQHIRRLEEFRALVNRSRYPDDSNNNNNNNNNNLAANDTNAASRTTSTLTVGTSTRREERRNQGGTYSPANLSDDDDDDDDVTSTETDEEEPHEDVHINNRIFRHTGETAISQDAIIPELRRAQIERAPWNEFDRTRVLSSNIQPQSGSQQRLPQYVAEEDEEDGDVYIPRTAS</sequence>
<comment type="caution">
    <text evidence="7">The sequence shown here is derived from an EMBL/GenBank/DDBJ whole genome shotgun (WGS) entry which is preliminary data.</text>
</comment>
<keyword evidence="2" id="KW-0433">Leucine-rich repeat</keyword>
<evidence type="ECO:0000256" key="3">
    <source>
        <dbReference type="ARBA" id="ARBA00022737"/>
    </source>
</evidence>
<feature type="region of interest" description="Disordered" evidence="6">
    <location>
        <begin position="712"/>
        <end position="746"/>
    </location>
</feature>
<dbReference type="InterPro" id="IPR032675">
    <property type="entry name" value="LRR_dom_sf"/>
</dbReference>
<evidence type="ECO:0000256" key="4">
    <source>
        <dbReference type="ARBA" id="ARBA00023069"/>
    </source>
</evidence>
<feature type="compositionally biased region" description="Acidic residues" evidence="6">
    <location>
        <begin position="645"/>
        <end position="665"/>
    </location>
</feature>
<dbReference type="Gene3D" id="3.80.10.10">
    <property type="entry name" value="Ribonuclease Inhibitor"/>
    <property type="match status" value="2"/>
</dbReference>
<dbReference type="Pfam" id="PF12799">
    <property type="entry name" value="LRR_4"/>
    <property type="match status" value="1"/>
</dbReference>
<proteinExistence type="predicted"/>
<evidence type="ECO:0000256" key="6">
    <source>
        <dbReference type="SAM" id="MobiDB-lite"/>
    </source>
</evidence>
<dbReference type="InterPro" id="IPR025875">
    <property type="entry name" value="Leu-rich_rpt_4"/>
</dbReference>
<feature type="compositionally biased region" description="Low complexity" evidence="6">
    <location>
        <begin position="352"/>
        <end position="368"/>
    </location>
</feature>
<dbReference type="Proteomes" id="UP000583944">
    <property type="component" value="Unassembled WGS sequence"/>
</dbReference>
<evidence type="ECO:0000313" key="8">
    <source>
        <dbReference type="Proteomes" id="UP000583944"/>
    </source>
</evidence>
<keyword evidence="3" id="KW-0677">Repeat</keyword>
<reference evidence="7 8" key="1">
    <citation type="journal article" date="2019" name="Genome Biol. Evol.">
        <title>Nanopore Sequencing Significantly Improves Genome Assembly of the Protozoan Parasite Trypanosoma cruzi.</title>
        <authorList>
            <person name="Diaz-Viraque F."/>
            <person name="Pita S."/>
            <person name="Greif G."/>
            <person name="de Souza R.C.M."/>
            <person name="Iraola G."/>
            <person name="Robello C."/>
        </authorList>
    </citation>
    <scope>NUCLEOTIDE SEQUENCE [LARGE SCALE GENOMIC DNA]</scope>
    <source>
        <strain evidence="7 8">Berenice</strain>
    </source>
</reference>
<evidence type="ECO:0000313" key="7">
    <source>
        <dbReference type="EMBL" id="KAF5222379.1"/>
    </source>
</evidence>
<gene>
    <name evidence="7" type="ORF">ECC02_004660</name>
</gene>
<evidence type="ECO:0000256" key="5">
    <source>
        <dbReference type="ARBA" id="ARBA00023273"/>
    </source>
</evidence>
<dbReference type="PANTHER" id="PTHR45973:SF9">
    <property type="entry name" value="LEUCINE-RICH REPEAT-CONTAINING PROTEIN 46"/>
    <property type="match status" value="1"/>
</dbReference>
<dbReference type="InterPro" id="IPR001611">
    <property type="entry name" value="Leu-rich_rpt"/>
</dbReference>